<dbReference type="OrthoDB" id="264015at2759"/>
<organism evidence="4 5">
    <name type="scientific">Thelonectria olida</name>
    <dbReference type="NCBI Taxonomy" id="1576542"/>
    <lineage>
        <taxon>Eukaryota</taxon>
        <taxon>Fungi</taxon>
        <taxon>Dikarya</taxon>
        <taxon>Ascomycota</taxon>
        <taxon>Pezizomycotina</taxon>
        <taxon>Sordariomycetes</taxon>
        <taxon>Hypocreomycetidae</taxon>
        <taxon>Hypocreales</taxon>
        <taxon>Nectriaceae</taxon>
        <taxon>Thelonectria</taxon>
    </lineage>
</organism>
<feature type="transmembrane region" description="Helical" evidence="2">
    <location>
        <begin position="159"/>
        <end position="182"/>
    </location>
</feature>
<keyword evidence="2" id="KW-0812">Transmembrane</keyword>
<keyword evidence="2" id="KW-0472">Membrane</keyword>
<dbReference type="PROSITE" id="PS50924">
    <property type="entry name" value="MHYT"/>
    <property type="match status" value="1"/>
</dbReference>
<dbReference type="EMBL" id="JAGPYM010000043">
    <property type="protein sequence ID" value="KAH6873892.1"/>
    <property type="molecule type" value="Genomic_DNA"/>
</dbReference>
<dbReference type="Pfam" id="PF03707">
    <property type="entry name" value="MHYT"/>
    <property type="match status" value="1"/>
</dbReference>
<dbReference type="Proteomes" id="UP000777438">
    <property type="component" value="Unassembled WGS sequence"/>
</dbReference>
<evidence type="ECO:0000259" key="3">
    <source>
        <dbReference type="PROSITE" id="PS50924"/>
    </source>
</evidence>
<evidence type="ECO:0000313" key="5">
    <source>
        <dbReference type="Proteomes" id="UP000777438"/>
    </source>
</evidence>
<dbReference type="PANTHER" id="PTHR35152">
    <property type="entry name" value="DOMAIN SIGNALLING PROTEIN, PUTATIVE (AFU_ORTHOLOGUE AFUA_5G11310)-RELATED"/>
    <property type="match status" value="1"/>
</dbReference>
<feature type="domain" description="MHYT" evidence="3">
    <location>
        <begin position="19"/>
        <end position="218"/>
    </location>
</feature>
<feature type="compositionally biased region" description="Polar residues" evidence="1">
    <location>
        <begin position="667"/>
        <end position="683"/>
    </location>
</feature>
<evidence type="ECO:0000256" key="1">
    <source>
        <dbReference type="SAM" id="MobiDB-lite"/>
    </source>
</evidence>
<keyword evidence="5" id="KW-1185">Reference proteome</keyword>
<sequence length="834" mass="90698">MSPEGLFRQYQGQPVPRSFNAGFVALSFVVSLIGAASTLELISRRTGSKGLFNQLLLVSSAVTMGGISIWCMHFIGNTAINLASGEPELQIQYSSGFTAVSFFVPILVLLAAFIAVGTNNAVSWWRVTAGGVLCGAAICGMHYLGNASISNYICIYQPAYIISATIISIIASTIALAIFFIFRAMWVTSWRKRTISAVVMAGGVSGMHWCAAVGTRYRLVQIKAKDNKLSRVATVVVVICLSLGASAIMAGLAILRANNMRRSALRAQQITLAAAVFDKHGRILVDPDGLVPSTVVADSFLEKNTKEGFTTAHPLFHWIFQASRNWGGISRLVDGMSRHLTQLPDSGYHKNGRHGIRLINDYGEIIESYDVVFRELFCLAAAAIGHRLHEDLASVGLLWDEILPTGSGCGQTPAGIDAEKGLGWQQQYPRGSLIFLVRHVDTDGEVQRLVSSGHCFADVRQVCDIIRCSMQIQSPDFEAKLRDMAAYTTQQDRVPPGVHLGFFAVRPRVGLGFEVLVQKGARDLLPSTALPIKRFEPWQAEFLKQLQGLTVTKLLQSLEDSTSSRSSREAEFAVQLSDAIQALREFVQQPFFEEATFTPTIVRLSSHQAETFMIALRLVIPVHSLPSSPNCELVPLGFFRMRQVAERFQQGFMEGVHREFWPIVNTNGSPSDASPDKQSSLSTKLRRFGSADTSAKPDSVQTGSTINLCSSVGGKRSQSIGTDDTGLDSAREDFQQSPPSYGGIMVSQEITIKVEGGHTDTEACQQQTEVQSNGVADAASTASPASGIQMRPMGHVGTNVQAGSRISHIETEHCDMSNILSFVDVFFAECAKSR</sequence>
<dbReference type="PANTHER" id="PTHR35152:SF1">
    <property type="entry name" value="DOMAIN SIGNALLING PROTEIN, PUTATIVE (AFU_ORTHOLOGUE AFUA_5G11310)-RELATED"/>
    <property type="match status" value="1"/>
</dbReference>
<feature type="transmembrane region" description="Helical" evidence="2">
    <location>
        <begin position="20"/>
        <end position="43"/>
    </location>
</feature>
<evidence type="ECO:0000256" key="2">
    <source>
        <dbReference type="SAM" id="Phobius"/>
    </source>
</evidence>
<feature type="transmembrane region" description="Helical" evidence="2">
    <location>
        <begin position="55"/>
        <end position="76"/>
    </location>
</feature>
<feature type="region of interest" description="Disordered" evidence="1">
    <location>
        <begin position="667"/>
        <end position="730"/>
    </location>
</feature>
<comment type="caution">
    <text evidence="4">The sequence shown here is derived from an EMBL/GenBank/DDBJ whole genome shotgun (WGS) entry which is preliminary data.</text>
</comment>
<dbReference type="AlphaFoldDB" id="A0A9P8VRC1"/>
<keyword evidence="2" id="KW-1133">Transmembrane helix</keyword>
<name>A0A9P8VRC1_9HYPO</name>
<feature type="compositionally biased region" description="Polar residues" evidence="1">
    <location>
        <begin position="699"/>
        <end position="722"/>
    </location>
</feature>
<evidence type="ECO:0000313" key="4">
    <source>
        <dbReference type="EMBL" id="KAH6873892.1"/>
    </source>
</evidence>
<feature type="transmembrane region" description="Helical" evidence="2">
    <location>
        <begin position="124"/>
        <end position="144"/>
    </location>
</feature>
<protein>
    <recommendedName>
        <fullName evidence="3">MHYT domain-containing protein</fullName>
    </recommendedName>
</protein>
<gene>
    <name evidence="4" type="ORF">B0T10DRAFT_588379</name>
</gene>
<reference evidence="4 5" key="1">
    <citation type="journal article" date="2021" name="Nat. Commun.">
        <title>Genetic determinants of endophytism in the Arabidopsis root mycobiome.</title>
        <authorList>
            <person name="Mesny F."/>
            <person name="Miyauchi S."/>
            <person name="Thiergart T."/>
            <person name="Pickel B."/>
            <person name="Atanasova L."/>
            <person name="Karlsson M."/>
            <person name="Huettel B."/>
            <person name="Barry K.W."/>
            <person name="Haridas S."/>
            <person name="Chen C."/>
            <person name="Bauer D."/>
            <person name="Andreopoulos W."/>
            <person name="Pangilinan J."/>
            <person name="LaButti K."/>
            <person name="Riley R."/>
            <person name="Lipzen A."/>
            <person name="Clum A."/>
            <person name="Drula E."/>
            <person name="Henrissat B."/>
            <person name="Kohler A."/>
            <person name="Grigoriev I.V."/>
            <person name="Martin F.M."/>
            <person name="Hacquard S."/>
        </authorList>
    </citation>
    <scope>NUCLEOTIDE SEQUENCE [LARGE SCALE GENOMIC DNA]</scope>
    <source>
        <strain evidence="4 5">MPI-CAGE-CH-0241</strain>
    </source>
</reference>
<feature type="transmembrane region" description="Helical" evidence="2">
    <location>
        <begin position="234"/>
        <end position="255"/>
    </location>
</feature>
<feature type="transmembrane region" description="Helical" evidence="2">
    <location>
        <begin position="96"/>
        <end position="117"/>
    </location>
</feature>
<accession>A0A9P8VRC1</accession>
<dbReference type="InterPro" id="IPR005330">
    <property type="entry name" value="MHYT_dom"/>
</dbReference>
<proteinExistence type="predicted"/>